<reference evidence="1" key="1">
    <citation type="submission" date="2021-06" db="EMBL/GenBank/DDBJ databases">
        <authorList>
            <person name="Kallberg Y."/>
            <person name="Tangrot J."/>
            <person name="Rosling A."/>
        </authorList>
    </citation>
    <scope>NUCLEOTIDE SEQUENCE</scope>
    <source>
        <strain evidence="1">IN212</strain>
    </source>
</reference>
<organism evidence="1 2">
    <name type="scientific">Racocetra fulgida</name>
    <dbReference type="NCBI Taxonomy" id="60492"/>
    <lineage>
        <taxon>Eukaryota</taxon>
        <taxon>Fungi</taxon>
        <taxon>Fungi incertae sedis</taxon>
        <taxon>Mucoromycota</taxon>
        <taxon>Glomeromycotina</taxon>
        <taxon>Glomeromycetes</taxon>
        <taxon>Diversisporales</taxon>
        <taxon>Gigasporaceae</taxon>
        <taxon>Racocetra</taxon>
    </lineage>
</organism>
<sequence>ADQHYDDYNINKKIDINEFPYTTDSDPSALDPSVLDQLLMSFSNDPLSIAGLGPST</sequence>
<dbReference type="Proteomes" id="UP000789396">
    <property type="component" value="Unassembled WGS sequence"/>
</dbReference>
<protein>
    <submittedName>
        <fullName evidence="1">3530_t:CDS:1</fullName>
    </submittedName>
</protein>
<accession>A0A9N9JRZ8</accession>
<feature type="non-terminal residue" evidence="1">
    <location>
        <position position="1"/>
    </location>
</feature>
<keyword evidence="2" id="KW-1185">Reference proteome</keyword>
<feature type="non-terminal residue" evidence="1">
    <location>
        <position position="56"/>
    </location>
</feature>
<dbReference type="AlphaFoldDB" id="A0A9N9JRZ8"/>
<gene>
    <name evidence="1" type="ORF">RFULGI_LOCUS16921</name>
</gene>
<proteinExistence type="predicted"/>
<evidence type="ECO:0000313" key="2">
    <source>
        <dbReference type="Proteomes" id="UP000789396"/>
    </source>
</evidence>
<dbReference type="EMBL" id="CAJVPZ010063087">
    <property type="protein sequence ID" value="CAG8792893.1"/>
    <property type="molecule type" value="Genomic_DNA"/>
</dbReference>
<evidence type="ECO:0000313" key="1">
    <source>
        <dbReference type="EMBL" id="CAG8792893.1"/>
    </source>
</evidence>
<name>A0A9N9JRZ8_9GLOM</name>
<comment type="caution">
    <text evidence="1">The sequence shown here is derived from an EMBL/GenBank/DDBJ whole genome shotgun (WGS) entry which is preliminary data.</text>
</comment>